<proteinExistence type="predicted"/>
<dbReference type="RefSeq" id="WP_317019476.1">
    <property type="nucleotide sequence ID" value="NZ_CP136512.1"/>
</dbReference>
<feature type="transmembrane region" description="Helical" evidence="1">
    <location>
        <begin position="213"/>
        <end position="234"/>
    </location>
</feature>
<accession>A0ABZ0EJY7</accession>
<feature type="transmembrane region" description="Helical" evidence="1">
    <location>
        <begin position="74"/>
        <end position="99"/>
    </location>
</feature>
<evidence type="ECO:0000313" key="2">
    <source>
        <dbReference type="EMBL" id="WOD16881.1"/>
    </source>
</evidence>
<dbReference type="InterPro" id="IPR018688">
    <property type="entry name" value="PpoB2-like"/>
</dbReference>
<reference evidence="2 3" key="1">
    <citation type="submission" date="2023-10" db="EMBL/GenBank/DDBJ databases">
        <title>Surface-active antibiotics is a multifunctional adaptation for post-fire microbes.</title>
        <authorList>
            <person name="Liu M.D."/>
            <person name="Du Y."/>
            <person name="Koupaei S.K."/>
            <person name="Kim N.R."/>
            <person name="Zhang W."/>
            <person name="Traxler M.F."/>
        </authorList>
    </citation>
    <scope>NUCLEOTIDE SEQUENCE [LARGE SCALE GENOMIC DNA]</scope>
    <source>
        <strain evidence="2 3">F3</strain>
    </source>
</reference>
<feature type="transmembrane region" description="Helical" evidence="1">
    <location>
        <begin position="120"/>
        <end position="148"/>
    </location>
</feature>
<keyword evidence="1" id="KW-0812">Transmembrane</keyword>
<evidence type="ECO:0000313" key="3">
    <source>
        <dbReference type="Proteomes" id="UP001302652"/>
    </source>
</evidence>
<protein>
    <submittedName>
        <fullName evidence="2">DUF2182 domain-containing protein</fullName>
    </submittedName>
</protein>
<organism evidence="2 3">
    <name type="scientific">Paraburkholderia kirstenboschensis</name>
    <dbReference type="NCBI Taxonomy" id="1245436"/>
    <lineage>
        <taxon>Bacteria</taxon>
        <taxon>Pseudomonadati</taxon>
        <taxon>Pseudomonadota</taxon>
        <taxon>Betaproteobacteria</taxon>
        <taxon>Burkholderiales</taxon>
        <taxon>Burkholderiaceae</taxon>
        <taxon>Paraburkholderia</taxon>
    </lineage>
</organism>
<keyword evidence="3" id="KW-1185">Reference proteome</keyword>
<gene>
    <name evidence="2" type="ORF">RW095_13495</name>
</gene>
<sequence length="281" mass="29613">MNFGGASQCGDFATREFGTRASRSRAIFYGVCALLFALSAAATIVACVSMSTMGDMPMPGDWTMSMMWMPMCGHTWPGIAVSFVGMWVVMMIAMMLPSLAPVLWRYGEALGRAGHARAGLMTLLAGVGYFAVWAALGAALFALGATLAALEMQIPAVSRAVPVVAGVIVLSAGALQLTAWKAHYLRCCRQAAPYRLHALPTRAVAAMQYGVRLGVHCCFCCASLTALLVVSGVMELRAMAAVTVAITLERVAPRGEFIARGFGFVIVGAGLFMIVRAASLV</sequence>
<feature type="transmembrane region" description="Helical" evidence="1">
    <location>
        <begin position="26"/>
        <end position="54"/>
    </location>
</feature>
<dbReference type="Pfam" id="PF09948">
    <property type="entry name" value="PpoB2"/>
    <property type="match status" value="1"/>
</dbReference>
<dbReference type="Proteomes" id="UP001302652">
    <property type="component" value="Chromosome 2"/>
</dbReference>
<feature type="transmembrane region" description="Helical" evidence="1">
    <location>
        <begin position="257"/>
        <end position="275"/>
    </location>
</feature>
<keyword evidence="1" id="KW-0472">Membrane</keyword>
<keyword evidence="1" id="KW-1133">Transmembrane helix</keyword>
<feature type="transmembrane region" description="Helical" evidence="1">
    <location>
        <begin position="160"/>
        <end position="180"/>
    </location>
</feature>
<name>A0ABZ0EJY7_9BURK</name>
<evidence type="ECO:0000256" key="1">
    <source>
        <dbReference type="SAM" id="Phobius"/>
    </source>
</evidence>
<dbReference type="EMBL" id="CP136512">
    <property type="protein sequence ID" value="WOD16881.1"/>
    <property type="molecule type" value="Genomic_DNA"/>
</dbReference>